<evidence type="ECO:0000256" key="3">
    <source>
        <dbReference type="ARBA" id="ARBA00022695"/>
    </source>
</evidence>
<dbReference type="HAMAP" id="MF_00692">
    <property type="entry name" value="SelO"/>
    <property type="match status" value="1"/>
</dbReference>
<evidence type="ECO:0000313" key="9">
    <source>
        <dbReference type="EMBL" id="GLS26617.1"/>
    </source>
</evidence>
<dbReference type="EMBL" id="BSPD01000056">
    <property type="protein sequence ID" value="GLS26617.1"/>
    <property type="molecule type" value="Genomic_DNA"/>
</dbReference>
<dbReference type="AlphaFoldDB" id="A0AA37WPS2"/>
<dbReference type="Pfam" id="PF02696">
    <property type="entry name" value="SelO"/>
    <property type="match status" value="1"/>
</dbReference>
<name>A0AA37WPS2_9GAMM</name>
<evidence type="ECO:0000256" key="7">
    <source>
        <dbReference type="ARBA" id="ARBA00022842"/>
    </source>
</evidence>
<dbReference type="InterPro" id="IPR003846">
    <property type="entry name" value="SelO"/>
</dbReference>
<comment type="catalytic activity">
    <reaction evidence="8">
        <text>L-threonyl-[protein] + ATP = 3-O-(5'-adenylyl)-L-threonyl-[protein] + diphosphate</text>
        <dbReference type="Rhea" id="RHEA:54292"/>
        <dbReference type="Rhea" id="RHEA-COMP:11060"/>
        <dbReference type="Rhea" id="RHEA-COMP:13847"/>
        <dbReference type="ChEBI" id="CHEBI:30013"/>
        <dbReference type="ChEBI" id="CHEBI:30616"/>
        <dbReference type="ChEBI" id="CHEBI:33019"/>
        <dbReference type="ChEBI" id="CHEBI:138113"/>
        <dbReference type="EC" id="2.7.7.108"/>
    </reaction>
</comment>
<feature type="active site" description="Proton acceptor" evidence="8">
    <location>
        <position position="323"/>
    </location>
</feature>
<keyword evidence="6 8" id="KW-0067">ATP-binding</keyword>
<dbReference type="Proteomes" id="UP001156870">
    <property type="component" value="Unassembled WGS sequence"/>
</dbReference>
<keyword evidence="2 8" id="KW-0808">Transferase</keyword>
<organism evidence="9 10">
    <name type="scientific">Marinibactrum halimedae</name>
    <dbReference type="NCBI Taxonomy" id="1444977"/>
    <lineage>
        <taxon>Bacteria</taxon>
        <taxon>Pseudomonadati</taxon>
        <taxon>Pseudomonadota</taxon>
        <taxon>Gammaproteobacteria</taxon>
        <taxon>Cellvibrionales</taxon>
        <taxon>Cellvibrionaceae</taxon>
        <taxon>Marinibactrum</taxon>
    </lineage>
</organism>
<accession>A0AA37WPS2</accession>
<comment type="catalytic activity">
    <reaction evidence="8">
        <text>L-tyrosyl-[protein] + UTP = O-(5'-uridylyl)-L-tyrosyl-[protein] + diphosphate</text>
        <dbReference type="Rhea" id="RHEA:83887"/>
        <dbReference type="Rhea" id="RHEA-COMP:10136"/>
        <dbReference type="Rhea" id="RHEA-COMP:20238"/>
        <dbReference type="ChEBI" id="CHEBI:33019"/>
        <dbReference type="ChEBI" id="CHEBI:46398"/>
        <dbReference type="ChEBI" id="CHEBI:46858"/>
        <dbReference type="ChEBI" id="CHEBI:90602"/>
    </reaction>
</comment>
<comment type="catalytic activity">
    <reaction evidence="8">
        <text>L-seryl-[protein] + UTP = O-(5'-uridylyl)-L-seryl-[protein] + diphosphate</text>
        <dbReference type="Rhea" id="RHEA:64604"/>
        <dbReference type="Rhea" id="RHEA-COMP:9863"/>
        <dbReference type="Rhea" id="RHEA-COMP:16635"/>
        <dbReference type="ChEBI" id="CHEBI:29999"/>
        <dbReference type="ChEBI" id="CHEBI:33019"/>
        <dbReference type="ChEBI" id="CHEBI:46398"/>
        <dbReference type="ChEBI" id="CHEBI:156051"/>
    </reaction>
</comment>
<feature type="binding site" evidence="8">
    <location>
        <position position="138"/>
    </location>
    <ligand>
        <name>ATP</name>
        <dbReference type="ChEBI" id="CHEBI:30616"/>
    </ligand>
</feature>
<dbReference type="GO" id="GO:0000287">
    <property type="term" value="F:magnesium ion binding"/>
    <property type="evidence" value="ECO:0007669"/>
    <property type="project" value="UniProtKB-UniRule"/>
</dbReference>
<comment type="cofactor">
    <cofactor evidence="8">
        <name>Mg(2+)</name>
        <dbReference type="ChEBI" id="CHEBI:18420"/>
    </cofactor>
    <cofactor evidence="8">
        <name>Mn(2+)</name>
        <dbReference type="ChEBI" id="CHEBI:29035"/>
    </cofactor>
</comment>
<feature type="binding site" evidence="8">
    <location>
        <position position="139"/>
    </location>
    <ligand>
        <name>ATP</name>
        <dbReference type="ChEBI" id="CHEBI:30616"/>
    </ligand>
</feature>
<reference evidence="9 10" key="1">
    <citation type="journal article" date="2014" name="Int. J. Syst. Evol. Microbiol.">
        <title>Complete genome sequence of Corynebacterium casei LMG S-19264T (=DSM 44701T), isolated from a smear-ripened cheese.</title>
        <authorList>
            <consortium name="US DOE Joint Genome Institute (JGI-PGF)"/>
            <person name="Walter F."/>
            <person name="Albersmeier A."/>
            <person name="Kalinowski J."/>
            <person name="Ruckert C."/>
        </authorList>
    </citation>
    <scope>NUCLEOTIDE SEQUENCE [LARGE SCALE GENOMIC DNA]</scope>
    <source>
        <strain evidence="9 10">NBRC 110095</strain>
    </source>
</reference>
<comment type="catalytic activity">
    <reaction evidence="8">
        <text>L-histidyl-[protein] + UTP = N(tele)-(5'-uridylyl)-L-histidyl-[protein] + diphosphate</text>
        <dbReference type="Rhea" id="RHEA:83891"/>
        <dbReference type="Rhea" id="RHEA-COMP:9745"/>
        <dbReference type="Rhea" id="RHEA-COMP:20239"/>
        <dbReference type="ChEBI" id="CHEBI:29979"/>
        <dbReference type="ChEBI" id="CHEBI:33019"/>
        <dbReference type="ChEBI" id="CHEBI:46398"/>
        <dbReference type="ChEBI" id="CHEBI:233474"/>
    </reaction>
</comment>
<dbReference type="PANTHER" id="PTHR32057:SF14">
    <property type="entry name" value="PROTEIN ADENYLYLTRANSFERASE SELO, MITOCHONDRIAL"/>
    <property type="match status" value="1"/>
</dbReference>
<feature type="binding site" evidence="8">
    <location>
        <position position="243"/>
    </location>
    <ligand>
        <name>ATP</name>
        <dbReference type="ChEBI" id="CHEBI:30616"/>
    </ligand>
</feature>
<feature type="binding site" evidence="8">
    <location>
        <position position="333"/>
    </location>
    <ligand>
        <name>ATP</name>
        <dbReference type="ChEBI" id="CHEBI:30616"/>
    </ligand>
</feature>
<evidence type="ECO:0000313" key="10">
    <source>
        <dbReference type="Proteomes" id="UP001156870"/>
    </source>
</evidence>
<evidence type="ECO:0000256" key="6">
    <source>
        <dbReference type="ARBA" id="ARBA00022840"/>
    </source>
</evidence>
<feature type="binding site" evidence="8">
    <location>
        <position position="170"/>
    </location>
    <ligand>
        <name>ATP</name>
        <dbReference type="ChEBI" id="CHEBI:30616"/>
    </ligand>
</feature>
<evidence type="ECO:0000256" key="5">
    <source>
        <dbReference type="ARBA" id="ARBA00022741"/>
    </source>
</evidence>
<dbReference type="EC" id="2.7.7.-" evidence="8"/>
<evidence type="ECO:0000256" key="2">
    <source>
        <dbReference type="ARBA" id="ARBA00022679"/>
    </source>
</evidence>
<dbReference type="EC" id="2.7.7.108" evidence="8"/>
<comment type="similarity">
    <text evidence="1 8">Belongs to the SELO family.</text>
</comment>
<dbReference type="GO" id="GO:0070733">
    <property type="term" value="F:AMPylase activity"/>
    <property type="evidence" value="ECO:0007669"/>
    <property type="project" value="UniProtKB-EC"/>
</dbReference>
<dbReference type="PANTHER" id="PTHR32057">
    <property type="entry name" value="PROTEIN ADENYLYLTRANSFERASE SELO, MITOCHONDRIAL"/>
    <property type="match status" value="1"/>
</dbReference>
<dbReference type="RefSeq" id="WP_232593116.1">
    <property type="nucleotide sequence ID" value="NZ_BSPD01000056.1"/>
</dbReference>
<feature type="binding site" evidence="8">
    <location>
        <position position="158"/>
    </location>
    <ligand>
        <name>ATP</name>
        <dbReference type="ChEBI" id="CHEBI:30616"/>
    </ligand>
</feature>
<sequence length="567" mass="64400">MNKHHQKETSATTITLKDLAQLADYSLMESLNSDPQATTNGEDHEPRQVFSGHYVPVKPTPIRNPVYVAHSKALFQTLAFDDSLALTEDFIRLFSGDVSHVPEPMRQTGWATGYALSIFGNEYTEQCPFQTGNGYGDGRAISVLEAVINGQRWEMQLKGGGRTPYCRGADGRAVLRSSIREFLAQEHMHALGVPTSRSLCLFASQSERVNRPWYSDDSHSTDPDVLVSEPVAISTRVAPSFLRVGQLELFSRRVRNNAHAKAQEELEMLLLHLIDREYQHDINKEASTANKLVALAGAFRHRLTSLVADWLRVGYCQGNFNSDNCAAGGFTLDYGPFGFCERFDPVFQPWTGGGRHFSFLNQPLAAEKNFETFCTTLAPLLVNDADAETQFNEIRYGFSALMEEKIEEMWAAKLGLDVLDSELLLQLLKLMVQTSVDYTIFFRQLSHIPDDIKGVQKSFYRTPSSELQEQWSQWLQTWRTQINTDQGIELVSNKMKKVNPKYIWREWLVVPAYQQAMKGDFTLMHELQTVLTEPFEEQSKEIEEKYYHLRPPEFFQAGGISHYSCSS</sequence>
<dbReference type="GO" id="GO:0005524">
    <property type="term" value="F:ATP binding"/>
    <property type="evidence" value="ECO:0007669"/>
    <property type="project" value="UniProtKB-UniRule"/>
</dbReference>
<comment type="caution">
    <text evidence="9">The sequence shown here is derived from an EMBL/GenBank/DDBJ whole genome shotgun (WGS) entry which is preliminary data.</text>
</comment>
<gene>
    <name evidence="8" type="primary">ydiU</name>
    <name evidence="8" type="synonym">selO</name>
    <name evidence="9" type="ORF">GCM10007877_23330</name>
</gene>
<dbReference type="GO" id="GO:0030145">
    <property type="term" value="F:manganese ion binding"/>
    <property type="evidence" value="ECO:0007669"/>
    <property type="project" value="UniProtKB-UniRule"/>
</dbReference>
<feature type="binding site" evidence="8">
    <location>
        <position position="136"/>
    </location>
    <ligand>
        <name>ATP</name>
        <dbReference type="ChEBI" id="CHEBI:30616"/>
    </ligand>
</feature>
<keyword evidence="10" id="KW-1185">Reference proteome</keyword>
<keyword evidence="3 8" id="KW-0548">Nucleotidyltransferase</keyword>
<comment type="catalytic activity">
    <reaction evidence="8">
        <text>L-tyrosyl-[protein] + ATP = O-(5'-adenylyl)-L-tyrosyl-[protein] + diphosphate</text>
        <dbReference type="Rhea" id="RHEA:54288"/>
        <dbReference type="Rhea" id="RHEA-COMP:10136"/>
        <dbReference type="Rhea" id="RHEA-COMP:13846"/>
        <dbReference type="ChEBI" id="CHEBI:30616"/>
        <dbReference type="ChEBI" id="CHEBI:33019"/>
        <dbReference type="ChEBI" id="CHEBI:46858"/>
        <dbReference type="ChEBI" id="CHEBI:83624"/>
        <dbReference type="EC" id="2.7.7.108"/>
    </reaction>
</comment>
<feature type="binding site" evidence="8">
    <location>
        <position position="324"/>
    </location>
    <ligand>
        <name>Mg(2+)</name>
        <dbReference type="ChEBI" id="CHEBI:18420"/>
    </ligand>
</feature>
<feature type="binding site" evidence="8">
    <location>
        <position position="333"/>
    </location>
    <ligand>
        <name>Mg(2+)</name>
        <dbReference type="ChEBI" id="CHEBI:18420"/>
    </ligand>
</feature>
<keyword evidence="8" id="KW-0464">Manganese</keyword>
<feature type="binding site" evidence="8">
    <location>
        <position position="236"/>
    </location>
    <ligand>
        <name>ATP</name>
        <dbReference type="ChEBI" id="CHEBI:30616"/>
    </ligand>
</feature>
<evidence type="ECO:0000256" key="8">
    <source>
        <dbReference type="HAMAP-Rule" id="MF_00692"/>
    </source>
</evidence>
<comment type="catalytic activity">
    <reaction evidence="8">
        <text>L-seryl-[protein] + ATP = 3-O-(5'-adenylyl)-L-seryl-[protein] + diphosphate</text>
        <dbReference type="Rhea" id="RHEA:58120"/>
        <dbReference type="Rhea" id="RHEA-COMP:9863"/>
        <dbReference type="Rhea" id="RHEA-COMP:15073"/>
        <dbReference type="ChEBI" id="CHEBI:29999"/>
        <dbReference type="ChEBI" id="CHEBI:30616"/>
        <dbReference type="ChEBI" id="CHEBI:33019"/>
        <dbReference type="ChEBI" id="CHEBI:142516"/>
        <dbReference type="EC" id="2.7.7.108"/>
    </reaction>
</comment>
<evidence type="ECO:0000256" key="4">
    <source>
        <dbReference type="ARBA" id="ARBA00022723"/>
    </source>
</evidence>
<keyword evidence="7 8" id="KW-0460">Magnesium</keyword>
<evidence type="ECO:0000256" key="1">
    <source>
        <dbReference type="ARBA" id="ARBA00009747"/>
    </source>
</evidence>
<comment type="function">
    <text evidence="8">Nucleotidyltransferase involved in the post-translational modification of proteins. It can catalyze the addition of adenosine monophosphate (AMP) or uridine monophosphate (UMP) to a protein, resulting in modifications known as AMPylation and UMPylation.</text>
</comment>
<feature type="binding site" evidence="8">
    <location>
        <position position="171"/>
    </location>
    <ligand>
        <name>ATP</name>
        <dbReference type="ChEBI" id="CHEBI:30616"/>
    </ligand>
</feature>
<protein>
    <recommendedName>
        <fullName evidence="8">Protein nucleotidyltransferase YdiU</fullName>
        <ecNumber evidence="8">2.7.7.-</ecNumber>
    </recommendedName>
    <alternativeName>
        <fullName evidence="8">Protein adenylyltransferase YdiU</fullName>
        <ecNumber evidence="8">2.7.7.108</ecNumber>
    </alternativeName>
    <alternativeName>
        <fullName evidence="8">Protein uridylyltransferase YdiU</fullName>
        <ecNumber evidence="8">2.7.7.-</ecNumber>
    </alternativeName>
</protein>
<keyword evidence="4 8" id="KW-0479">Metal-binding</keyword>
<keyword evidence="5 8" id="KW-0547">Nucleotide-binding</keyword>
<proteinExistence type="inferred from homology"/>